<name>A0ABM0TU42_CAMSA</name>
<dbReference type="SUPFAM" id="SSF49599">
    <property type="entry name" value="TRAF domain-like"/>
    <property type="match status" value="1"/>
</dbReference>
<keyword evidence="4" id="KW-1185">Reference proteome</keyword>
<evidence type="ECO:0000259" key="3">
    <source>
        <dbReference type="PROSITE" id="PS50144"/>
    </source>
</evidence>
<dbReference type="CDD" id="cd00121">
    <property type="entry name" value="MATH"/>
    <property type="match status" value="1"/>
</dbReference>
<feature type="domain" description="MATH" evidence="3">
    <location>
        <begin position="6"/>
        <end position="132"/>
    </location>
</feature>
<protein>
    <submittedName>
        <fullName evidence="5">MATH domain and coiled-coil domain-containing protein At3g58380-like</fullName>
    </submittedName>
</protein>
<dbReference type="InterPro" id="IPR008974">
    <property type="entry name" value="TRAF-like"/>
</dbReference>
<evidence type="ECO:0000313" key="5">
    <source>
        <dbReference type="RefSeq" id="XP_010431455.1"/>
    </source>
</evidence>
<evidence type="ECO:0000256" key="2">
    <source>
        <dbReference type="SAM" id="Coils"/>
    </source>
</evidence>
<gene>
    <name evidence="5" type="primary">LOC104715776</name>
</gene>
<evidence type="ECO:0000256" key="1">
    <source>
        <dbReference type="ARBA" id="ARBA00023054"/>
    </source>
</evidence>
<evidence type="ECO:0000313" key="4">
    <source>
        <dbReference type="Proteomes" id="UP000694864"/>
    </source>
</evidence>
<organism evidence="4 5">
    <name type="scientific">Camelina sativa</name>
    <name type="common">False flax</name>
    <name type="synonym">Myagrum sativum</name>
    <dbReference type="NCBI Taxonomy" id="90675"/>
    <lineage>
        <taxon>Eukaryota</taxon>
        <taxon>Viridiplantae</taxon>
        <taxon>Streptophyta</taxon>
        <taxon>Embryophyta</taxon>
        <taxon>Tracheophyta</taxon>
        <taxon>Spermatophyta</taxon>
        <taxon>Magnoliopsida</taxon>
        <taxon>eudicotyledons</taxon>
        <taxon>Gunneridae</taxon>
        <taxon>Pentapetalae</taxon>
        <taxon>rosids</taxon>
        <taxon>malvids</taxon>
        <taxon>Brassicales</taxon>
        <taxon>Brassicaceae</taxon>
        <taxon>Camelineae</taxon>
        <taxon>Camelina</taxon>
    </lineage>
</organism>
<sequence>MGNKGRLAFVWRINISSSQQLKEYYCSDTLLIDGCKWRLILTPMGNKFVFSYHYLGVADHKSLPSRWTSNVNLCFTLVNRRSKNCSLVKDSELCVNEKSPTCRYRIGFMRSSHLEEHGGFLKVGRLKIVLKIGSVKRKIEKHHGIASEILLTNWRRTTYLNAVLGQIKTLCQFPGTISDDDLEEASSVVSNAAKGGLVVDWLEKRLEEVKEKKKVATAKARLQQIDEELLKLIQKLG</sequence>
<dbReference type="GeneID" id="104715776"/>
<proteinExistence type="predicted"/>
<reference evidence="4" key="1">
    <citation type="journal article" date="2014" name="Nat. Commun.">
        <title>The emerging biofuel crop Camelina sativa retains a highly undifferentiated hexaploid genome structure.</title>
        <authorList>
            <person name="Kagale S."/>
            <person name="Koh C."/>
            <person name="Nixon J."/>
            <person name="Bollina V."/>
            <person name="Clarke W.E."/>
            <person name="Tuteja R."/>
            <person name="Spillane C."/>
            <person name="Robinson S.J."/>
            <person name="Links M.G."/>
            <person name="Clarke C."/>
            <person name="Higgins E.E."/>
            <person name="Huebert T."/>
            <person name="Sharpe A.G."/>
            <person name="Parkin I.A."/>
        </authorList>
    </citation>
    <scope>NUCLEOTIDE SEQUENCE [LARGE SCALE GENOMIC DNA]</scope>
    <source>
        <strain evidence="4">cv. DH55</strain>
    </source>
</reference>
<dbReference type="Proteomes" id="UP000694864">
    <property type="component" value="Chromosome 9"/>
</dbReference>
<dbReference type="InterPro" id="IPR050804">
    <property type="entry name" value="MCC"/>
</dbReference>
<dbReference type="RefSeq" id="XP_010431455.1">
    <property type="nucleotide sequence ID" value="XM_010433153.1"/>
</dbReference>
<dbReference type="PROSITE" id="PS50144">
    <property type="entry name" value="MATH"/>
    <property type="match status" value="1"/>
</dbReference>
<feature type="coiled-coil region" evidence="2">
    <location>
        <begin position="199"/>
        <end position="235"/>
    </location>
</feature>
<reference evidence="5" key="2">
    <citation type="submission" date="2025-08" db="UniProtKB">
        <authorList>
            <consortium name="RefSeq"/>
        </authorList>
    </citation>
    <scope>IDENTIFICATION</scope>
    <source>
        <tissue evidence="5">Leaf</tissue>
    </source>
</reference>
<dbReference type="PANTHER" id="PTHR46236">
    <property type="entry name" value="TRAF-LIKE SUPERFAMILY PROTEIN"/>
    <property type="match status" value="1"/>
</dbReference>
<dbReference type="Gene3D" id="2.60.210.10">
    <property type="entry name" value="Apoptosis, Tumor Necrosis Factor Receptor Associated Protein 2, Chain A"/>
    <property type="match status" value="1"/>
</dbReference>
<keyword evidence="1 2" id="KW-0175">Coiled coil</keyword>
<dbReference type="PANTHER" id="PTHR46236:SF4">
    <property type="entry name" value="MATH DOMAIN-CONTAINING PROTEIN"/>
    <property type="match status" value="1"/>
</dbReference>
<accession>A0ABM0TU42</accession>
<dbReference type="InterPro" id="IPR002083">
    <property type="entry name" value="MATH/TRAF_dom"/>
</dbReference>